<evidence type="ECO:0000256" key="1">
    <source>
        <dbReference type="SAM" id="MobiDB-lite"/>
    </source>
</evidence>
<dbReference type="EMBL" id="AP022601">
    <property type="protein sequence ID" value="BBY94297.1"/>
    <property type="molecule type" value="Genomic_DNA"/>
</dbReference>
<gene>
    <name evidence="2" type="ORF">MGALJ_39660</name>
</gene>
<sequence length="63" mass="6624">MNDFDTGRGGDAINIVAKLSVARQSENPGGGSHEPTMRAVANAAPPSTRTLWMNRKLGTTGKN</sequence>
<evidence type="ECO:0000313" key="2">
    <source>
        <dbReference type="EMBL" id="BBY94297.1"/>
    </source>
</evidence>
<evidence type="ECO:0000313" key="3">
    <source>
        <dbReference type="Proteomes" id="UP000465785"/>
    </source>
</evidence>
<organism evidence="2 3">
    <name type="scientific">Mycobacterium gallinarum</name>
    <dbReference type="NCBI Taxonomy" id="39689"/>
    <lineage>
        <taxon>Bacteria</taxon>
        <taxon>Bacillati</taxon>
        <taxon>Actinomycetota</taxon>
        <taxon>Actinomycetes</taxon>
        <taxon>Mycobacteriales</taxon>
        <taxon>Mycobacteriaceae</taxon>
        <taxon>Mycobacterium</taxon>
    </lineage>
</organism>
<name>A0A9W4B5L4_9MYCO</name>
<keyword evidence="3" id="KW-1185">Reference proteome</keyword>
<accession>A0A9W4B5L4</accession>
<feature type="region of interest" description="Disordered" evidence="1">
    <location>
        <begin position="23"/>
        <end position="63"/>
    </location>
</feature>
<protein>
    <submittedName>
        <fullName evidence="2">Uncharacterized protein</fullName>
    </submittedName>
</protein>
<dbReference type="AlphaFoldDB" id="A0A9W4B5L4"/>
<dbReference type="Proteomes" id="UP000465785">
    <property type="component" value="Chromosome"/>
</dbReference>
<proteinExistence type="predicted"/>
<dbReference type="KEGG" id="mgau:MGALJ_39660"/>
<reference evidence="2 3" key="1">
    <citation type="journal article" date="2019" name="Emerg. Microbes Infect.">
        <title>Comprehensive subspecies identification of 175 nontuberculous mycobacteria species based on 7547 genomic profiles.</title>
        <authorList>
            <person name="Matsumoto Y."/>
            <person name="Kinjo T."/>
            <person name="Motooka D."/>
            <person name="Nabeya D."/>
            <person name="Jung N."/>
            <person name="Uechi K."/>
            <person name="Horii T."/>
            <person name="Iida T."/>
            <person name="Fujita J."/>
            <person name="Nakamura S."/>
        </authorList>
    </citation>
    <scope>NUCLEOTIDE SEQUENCE [LARGE SCALE GENOMIC DNA]</scope>
    <source>
        <strain evidence="2 3">JCM 6399</strain>
    </source>
</reference>